<dbReference type="Gene3D" id="3.20.20.190">
    <property type="entry name" value="Phosphatidylinositol (PI) phosphodiesterase"/>
    <property type="match status" value="1"/>
</dbReference>
<dbReference type="CDD" id="cd08579">
    <property type="entry name" value="GDPD_memb_like"/>
    <property type="match status" value="1"/>
</dbReference>
<dbReference type="PANTHER" id="PTHR46211:SF8">
    <property type="entry name" value="PHOSPHODIESTERASE"/>
    <property type="match status" value="1"/>
</dbReference>
<dbReference type="GO" id="GO:0008081">
    <property type="term" value="F:phosphoric diester hydrolase activity"/>
    <property type="evidence" value="ECO:0007669"/>
    <property type="project" value="InterPro"/>
</dbReference>
<feature type="transmembrane region" description="Helical" evidence="1">
    <location>
        <begin position="118"/>
        <end position="137"/>
    </location>
</feature>
<dbReference type="InterPro" id="IPR030395">
    <property type="entry name" value="GP_PDE_dom"/>
</dbReference>
<feature type="transmembrane region" description="Helical" evidence="1">
    <location>
        <begin position="21"/>
        <end position="40"/>
    </location>
</feature>
<feature type="transmembrane region" description="Helical" evidence="1">
    <location>
        <begin position="259"/>
        <end position="288"/>
    </location>
</feature>
<dbReference type="GO" id="GO:0006629">
    <property type="term" value="P:lipid metabolic process"/>
    <property type="evidence" value="ECO:0007669"/>
    <property type="project" value="InterPro"/>
</dbReference>
<feature type="domain" description="GP-PDE" evidence="2">
    <location>
        <begin position="345"/>
        <end position="576"/>
    </location>
</feature>
<name>A0A6C2C2X2_9LACO</name>
<keyword evidence="1" id="KW-0472">Membrane</keyword>
<protein>
    <submittedName>
        <fullName evidence="3">Glycerophosphodiester phosphodiesterase</fullName>
    </submittedName>
</protein>
<evidence type="ECO:0000259" key="2">
    <source>
        <dbReference type="PROSITE" id="PS51704"/>
    </source>
</evidence>
<feature type="transmembrane region" description="Helical" evidence="1">
    <location>
        <begin position="66"/>
        <end position="97"/>
    </location>
</feature>
<dbReference type="PROSITE" id="PS51704">
    <property type="entry name" value="GP_PDE"/>
    <property type="match status" value="1"/>
</dbReference>
<dbReference type="AlphaFoldDB" id="A0A6C2C2X2"/>
<sequence length="614" mass="71398">MKAYIKNLWAFLTTSRRYVRPVLLFHLLVITFIIPALVLITKKILAQQDFSTISVDNLSTIITNHFWITLGLILVILLILIFIYLEFTFMIFLAYFVKRREYVTFRQLIFISFSRLKHIRFSTILFFIAYFFFILPLSGLAGSVDFISRIRIPSFVMEVMMTGPWVFKVLYLMVTLLSIYLAWRLIFTLPLIILKEMHLRASMKKSWQLTRKHFWAFFLQVASLMVIVVGVFVLVAYGLVSLQGYIDSTWAQYALQFGIVNLLIIQLFGLIELVLSLVLVFFVIIQLLDVKNELPEQIPVIAFKRFRLGFRILGTFSAILVLLVLLLAVTVVAYEYMQPKRLAQPMLISHRGLSNQEGVQNTIPALEKTSREYHPDYVEMDIRQTKDHKFVVMHDANLKTLANKNWIVEKKNYNQLVGLKLSENGYTAKLPGFEEYFAAANQQQQKLLIEIKTRRGEDPDQVADNFVKQYGAEVVANKAMMHSLDLKVTERLREKLPKTTSSYIMPFNVLGVPSIKANAFSVEVSSLDQDFVWDAHDQNKKVFAWDVDDTDTVQRMQIYQVDALISDNMPLVNKMVRDEHKDLTYAQKLRIYIQDMNNKIFNSFSNTDWQDRDV</sequence>
<dbReference type="PANTHER" id="PTHR46211">
    <property type="entry name" value="GLYCEROPHOSPHORYL DIESTER PHOSPHODIESTERASE"/>
    <property type="match status" value="1"/>
</dbReference>
<dbReference type="Pfam" id="PF03009">
    <property type="entry name" value="GDPD"/>
    <property type="match status" value="1"/>
</dbReference>
<organism evidence="3 4">
    <name type="scientific">Weissella muntiaci</name>
    <dbReference type="NCBI Taxonomy" id="2508881"/>
    <lineage>
        <taxon>Bacteria</taxon>
        <taxon>Bacillati</taxon>
        <taxon>Bacillota</taxon>
        <taxon>Bacilli</taxon>
        <taxon>Lactobacillales</taxon>
        <taxon>Lactobacillaceae</taxon>
        <taxon>Weissella</taxon>
    </lineage>
</organism>
<keyword evidence="1" id="KW-1133">Transmembrane helix</keyword>
<dbReference type="RefSeq" id="WP_148623493.1">
    <property type="nucleotide sequence ID" value="NZ_SDGZ01000024.1"/>
</dbReference>
<reference evidence="3 4" key="1">
    <citation type="submission" date="2019-01" db="EMBL/GenBank/DDBJ databases">
        <title>Weissella sp. nov., a novel lactic acid bacterium isolated from animal feces.</title>
        <authorList>
            <person name="Wang L.-T."/>
        </authorList>
    </citation>
    <scope>NUCLEOTIDE SEQUENCE [LARGE SCALE GENOMIC DNA]</scope>
    <source>
        <strain evidence="3 4">8H-2</strain>
    </source>
</reference>
<dbReference type="Pfam" id="PF10110">
    <property type="entry name" value="GPDPase_memb"/>
    <property type="match status" value="1"/>
</dbReference>
<gene>
    <name evidence="3" type="ORF">ESZ50_09810</name>
</gene>
<feature type="transmembrane region" description="Helical" evidence="1">
    <location>
        <begin position="214"/>
        <end position="239"/>
    </location>
</feature>
<feature type="transmembrane region" description="Helical" evidence="1">
    <location>
        <begin position="308"/>
        <end position="334"/>
    </location>
</feature>
<keyword evidence="1" id="KW-0812">Transmembrane</keyword>
<dbReference type="SUPFAM" id="SSF51695">
    <property type="entry name" value="PLC-like phosphodiesterases"/>
    <property type="match status" value="1"/>
</dbReference>
<dbReference type="InterPro" id="IPR017946">
    <property type="entry name" value="PLC-like_Pdiesterase_TIM-brl"/>
</dbReference>
<dbReference type="EMBL" id="SDGZ01000024">
    <property type="protein sequence ID" value="TYC48059.1"/>
    <property type="molecule type" value="Genomic_DNA"/>
</dbReference>
<dbReference type="OrthoDB" id="384721at2"/>
<proteinExistence type="predicted"/>
<evidence type="ECO:0000313" key="3">
    <source>
        <dbReference type="EMBL" id="TYC48059.1"/>
    </source>
</evidence>
<feature type="transmembrane region" description="Helical" evidence="1">
    <location>
        <begin position="169"/>
        <end position="194"/>
    </location>
</feature>
<comment type="caution">
    <text evidence="3">The sequence shown here is derived from an EMBL/GenBank/DDBJ whole genome shotgun (WGS) entry which is preliminary data.</text>
</comment>
<dbReference type="Proteomes" id="UP000371977">
    <property type="component" value="Unassembled WGS sequence"/>
</dbReference>
<accession>A0A6C2C2X2</accession>
<evidence type="ECO:0000313" key="4">
    <source>
        <dbReference type="Proteomes" id="UP000371977"/>
    </source>
</evidence>
<evidence type="ECO:0000256" key="1">
    <source>
        <dbReference type="SAM" id="Phobius"/>
    </source>
</evidence>
<dbReference type="InterPro" id="IPR018476">
    <property type="entry name" value="GlyceroP-diester-Pdiesterase_M"/>
</dbReference>
<keyword evidence="4" id="KW-1185">Reference proteome</keyword>